<dbReference type="OrthoDB" id="9758333at2"/>
<dbReference type="GO" id="GO:0000272">
    <property type="term" value="P:polysaccharide catabolic process"/>
    <property type="evidence" value="ECO:0007669"/>
    <property type="project" value="TreeGrafter"/>
</dbReference>
<evidence type="ECO:0000313" key="10">
    <source>
        <dbReference type="Proteomes" id="UP000006512"/>
    </source>
</evidence>
<organism evidence="9 10">
    <name type="scientific">Asticcacaulis biprosthecium C19</name>
    <dbReference type="NCBI Taxonomy" id="715226"/>
    <lineage>
        <taxon>Bacteria</taxon>
        <taxon>Pseudomonadati</taxon>
        <taxon>Pseudomonadota</taxon>
        <taxon>Alphaproteobacteria</taxon>
        <taxon>Caulobacterales</taxon>
        <taxon>Caulobacteraceae</taxon>
        <taxon>Asticcacaulis</taxon>
    </lineage>
</organism>
<evidence type="ECO:0000256" key="3">
    <source>
        <dbReference type="ARBA" id="ARBA00011165"/>
    </source>
</evidence>
<dbReference type="EMBL" id="GL883077">
    <property type="protein sequence ID" value="EGF92886.1"/>
    <property type="molecule type" value="Genomic_DNA"/>
</dbReference>
<evidence type="ECO:0000313" key="9">
    <source>
        <dbReference type="EMBL" id="EGF92886.1"/>
    </source>
</evidence>
<evidence type="ECO:0000256" key="4">
    <source>
        <dbReference type="ARBA" id="ARBA00012670"/>
    </source>
</evidence>
<gene>
    <name evidence="9" type="ORF">ABI_13240</name>
</gene>
<reference evidence="10" key="1">
    <citation type="submission" date="2011-03" db="EMBL/GenBank/DDBJ databases">
        <title>Draft genome sequence of Brevundimonas diminuta.</title>
        <authorList>
            <person name="Brown P.J.B."/>
            <person name="Buechlein A."/>
            <person name="Hemmerich C."/>
            <person name="Brun Y.V."/>
        </authorList>
    </citation>
    <scope>NUCLEOTIDE SEQUENCE [LARGE SCALE GENOMIC DNA]</scope>
    <source>
        <strain evidence="10">C19</strain>
    </source>
</reference>
<evidence type="ECO:0000256" key="1">
    <source>
        <dbReference type="ARBA" id="ARBA00001462"/>
    </source>
</evidence>
<name>F4QI19_9CAUL</name>
<evidence type="ECO:0000256" key="2">
    <source>
        <dbReference type="ARBA" id="ARBA00007186"/>
    </source>
</evidence>
<dbReference type="GO" id="GO:0046373">
    <property type="term" value="P:L-arabinose metabolic process"/>
    <property type="evidence" value="ECO:0007669"/>
    <property type="project" value="InterPro"/>
</dbReference>
<protein>
    <recommendedName>
        <fullName evidence="4">non-reducing end alpha-L-arabinofuranosidase</fullName>
        <ecNumber evidence="4">3.2.1.55</ecNumber>
    </recommendedName>
</protein>
<dbReference type="Pfam" id="PF22848">
    <property type="entry name" value="ASD1_dom"/>
    <property type="match status" value="1"/>
</dbReference>
<dbReference type="Gene3D" id="2.60.40.1180">
    <property type="entry name" value="Golgi alpha-mannosidase II"/>
    <property type="match status" value="1"/>
</dbReference>
<dbReference type="InterPro" id="IPR055235">
    <property type="entry name" value="ASD1_cat"/>
</dbReference>
<keyword evidence="5 9" id="KW-0378">Hydrolase</keyword>
<dbReference type="GO" id="GO:0046556">
    <property type="term" value="F:alpha-L-arabinofuranosidase activity"/>
    <property type="evidence" value="ECO:0007669"/>
    <property type="project" value="UniProtKB-EC"/>
</dbReference>
<dbReference type="eggNOG" id="COG3534">
    <property type="taxonomic scope" value="Bacteria"/>
</dbReference>
<feature type="domain" description="Alpha-L-arabinofuranosidase C-terminal" evidence="8">
    <location>
        <begin position="297"/>
        <end position="500"/>
    </location>
</feature>
<evidence type="ECO:0000256" key="7">
    <source>
        <dbReference type="ARBA" id="ARBA00023295"/>
    </source>
</evidence>
<dbReference type="Gene3D" id="3.20.20.80">
    <property type="entry name" value="Glycosidases"/>
    <property type="match status" value="1"/>
</dbReference>
<dbReference type="SMART" id="SM00813">
    <property type="entry name" value="Alpha-L-AF_C"/>
    <property type="match status" value="1"/>
</dbReference>
<keyword evidence="7 9" id="KW-0326">Glycosidase</keyword>
<comment type="subunit">
    <text evidence="3">Homohexamer; trimer of dimers.</text>
</comment>
<dbReference type="AlphaFoldDB" id="F4QI19"/>
<dbReference type="InterPro" id="IPR013780">
    <property type="entry name" value="Glyco_hydro_b"/>
</dbReference>
<dbReference type="STRING" id="715226.ABI_13240"/>
<dbReference type="SUPFAM" id="SSF51445">
    <property type="entry name" value="(Trans)glycosidases"/>
    <property type="match status" value="1"/>
</dbReference>
<dbReference type="Proteomes" id="UP000006512">
    <property type="component" value="Unassembled WGS sequence"/>
</dbReference>
<sequence length="508" mass="56479">MTLPAKTLTAKIVADRDFIVAPLDRRVFGTFVEHLGRCVYGGIYEPGHATADENGFRGDVLALTRELGVTVVRYPGGNFLSGYDWEDGVGPKEDRPVRLDLAWASTETNQFGTNEFMLWANKAGVEPMFAVNLGTRGPAEARDFLEYCNHPGGTKFSDLRKSHGFEQPHNIKFWCLGNEMDGPWQTCAKTAREYGALARETAKVMRWISPDLELAACGSSQRAMPTYAKWEYEVLDECFEQVDFISLHAYFRNDGNDIAEFFGEIDNLKVYIDEIIAVSDAVAAKRRSKKRIMLSFDEWNVWYKAHRPEDLKKPGWPEAPPLLEELYNFEDALVVGGALLTLMNRADRVKAACLAQLVNVIGPIFTETGGPAWRQTIFHPIADCTRNGHGEILKLKVDSSTFTTKAHGEVPHLIACGVFNPQTGQVSLFALNRSTEDAMELDVDLRGLGEALKVGESQELYDPNLKAINSKDAPDAVSPKPNGTARISGCRFTATLKPQSWNVFTLMA</sequence>
<keyword evidence="6" id="KW-0119">Carbohydrate metabolism</keyword>
<dbReference type="PANTHER" id="PTHR43576">
    <property type="entry name" value="ALPHA-L-ARABINOFURANOSIDASE C-RELATED"/>
    <property type="match status" value="1"/>
</dbReference>
<dbReference type="InterPro" id="IPR010720">
    <property type="entry name" value="Alpha-L-AF_C"/>
</dbReference>
<dbReference type="HOGENOM" id="CLU_017810_1_1_5"/>
<comment type="similarity">
    <text evidence="2">Belongs to the glycosyl hydrolase 51 family.</text>
</comment>
<dbReference type="PANTHER" id="PTHR43576:SF3">
    <property type="entry name" value="ALPHA-L-ARABINOFURANOSIDASE C"/>
    <property type="match status" value="1"/>
</dbReference>
<dbReference type="SUPFAM" id="SSF51011">
    <property type="entry name" value="Glycosyl hydrolase domain"/>
    <property type="match status" value="1"/>
</dbReference>
<keyword evidence="10" id="KW-1185">Reference proteome</keyword>
<dbReference type="Pfam" id="PF06964">
    <property type="entry name" value="Alpha-L-AF_C"/>
    <property type="match status" value="1"/>
</dbReference>
<dbReference type="InterPro" id="IPR017853">
    <property type="entry name" value="GH"/>
</dbReference>
<evidence type="ECO:0000256" key="6">
    <source>
        <dbReference type="ARBA" id="ARBA00023277"/>
    </source>
</evidence>
<evidence type="ECO:0000259" key="8">
    <source>
        <dbReference type="SMART" id="SM00813"/>
    </source>
</evidence>
<evidence type="ECO:0000256" key="5">
    <source>
        <dbReference type="ARBA" id="ARBA00022801"/>
    </source>
</evidence>
<dbReference type="EC" id="3.2.1.55" evidence="4"/>
<comment type="catalytic activity">
    <reaction evidence="1">
        <text>Hydrolysis of terminal non-reducing alpha-L-arabinofuranoside residues in alpha-L-arabinosides.</text>
        <dbReference type="EC" id="3.2.1.55"/>
    </reaction>
</comment>
<proteinExistence type="inferred from homology"/>
<accession>F4QI19</accession>
<dbReference type="RefSeq" id="WP_006272068.1">
    <property type="nucleotide sequence ID" value="NZ_GL883077.1"/>
</dbReference>